<evidence type="ECO:0000313" key="1">
    <source>
        <dbReference type="EnsemblPlants" id="ORUFI10G18280.1"/>
    </source>
</evidence>
<name>A0A0E0R1X6_ORYRU</name>
<evidence type="ECO:0000313" key="2">
    <source>
        <dbReference type="Proteomes" id="UP000008022"/>
    </source>
</evidence>
<reference evidence="1" key="2">
    <citation type="submission" date="2015-06" db="UniProtKB">
        <authorList>
            <consortium name="EnsemblPlants"/>
        </authorList>
    </citation>
    <scope>IDENTIFICATION</scope>
</reference>
<dbReference type="HOGENOM" id="CLU_2744425_0_0_1"/>
<keyword evidence="2" id="KW-1185">Reference proteome</keyword>
<accession>A0A0E0R1X6</accession>
<reference evidence="2" key="1">
    <citation type="submission" date="2013-06" db="EMBL/GenBank/DDBJ databases">
        <authorList>
            <person name="Zhao Q."/>
        </authorList>
    </citation>
    <scope>NUCLEOTIDE SEQUENCE</scope>
    <source>
        <strain evidence="2">cv. W1943</strain>
    </source>
</reference>
<protein>
    <submittedName>
        <fullName evidence="1">Uncharacterized protein</fullName>
    </submittedName>
</protein>
<proteinExistence type="predicted"/>
<dbReference type="Gramene" id="ORUFI10G18280.1">
    <property type="protein sequence ID" value="ORUFI10G18280.1"/>
    <property type="gene ID" value="ORUFI10G18280"/>
</dbReference>
<sequence>MVLCCSRASLRGYQRQPATNRGATSQFQYMHTASGQRPCPGKNRVKKQVAKDSSREVGITLKQLYRKSLTN</sequence>
<dbReference type="AlphaFoldDB" id="A0A0E0R1X6"/>
<dbReference type="Proteomes" id="UP000008022">
    <property type="component" value="Unassembled WGS sequence"/>
</dbReference>
<dbReference type="EnsemblPlants" id="ORUFI10G18280.1">
    <property type="protein sequence ID" value="ORUFI10G18280.1"/>
    <property type="gene ID" value="ORUFI10G18280"/>
</dbReference>
<organism evidence="1 2">
    <name type="scientific">Oryza rufipogon</name>
    <name type="common">Brownbeard rice</name>
    <name type="synonym">Asian wild rice</name>
    <dbReference type="NCBI Taxonomy" id="4529"/>
    <lineage>
        <taxon>Eukaryota</taxon>
        <taxon>Viridiplantae</taxon>
        <taxon>Streptophyta</taxon>
        <taxon>Embryophyta</taxon>
        <taxon>Tracheophyta</taxon>
        <taxon>Spermatophyta</taxon>
        <taxon>Magnoliopsida</taxon>
        <taxon>Liliopsida</taxon>
        <taxon>Poales</taxon>
        <taxon>Poaceae</taxon>
        <taxon>BOP clade</taxon>
        <taxon>Oryzoideae</taxon>
        <taxon>Oryzeae</taxon>
        <taxon>Oryzinae</taxon>
        <taxon>Oryza</taxon>
    </lineage>
</organism>